<evidence type="ECO:0000259" key="9">
    <source>
        <dbReference type="Pfam" id="PF01694"/>
    </source>
</evidence>
<accession>A0A286GH14</accession>
<dbReference type="OrthoDB" id="9813074at2"/>
<keyword evidence="6 8" id="KW-0472">Membrane</keyword>
<dbReference type="GO" id="GO:0004252">
    <property type="term" value="F:serine-type endopeptidase activity"/>
    <property type="evidence" value="ECO:0007669"/>
    <property type="project" value="InterPro"/>
</dbReference>
<feature type="transmembrane region" description="Helical" evidence="8">
    <location>
        <begin position="201"/>
        <end position="220"/>
    </location>
</feature>
<keyword evidence="11" id="KW-1185">Reference proteome</keyword>
<feature type="transmembrane region" description="Helical" evidence="8">
    <location>
        <begin position="81"/>
        <end position="98"/>
    </location>
</feature>
<evidence type="ECO:0000313" key="10">
    <source>
        <dbReference type="EMBL" id="SOD94516.1"/>
    </source>
</evidence>
<dbReference type="Gene3D" id="1.20.1540.10">
    <property type="entry name" value="Rhomboid-like"/>
    <property type="match status" value="1"/>
</dbReference>
<dbReference type="Proteomes" id="UP000219621">
    <property type="component" value="Unassembled WGS sequence"/>
</dbReference>
<dbReference type="InterPro" id="IPR035952">
    <property type="entry name" value="Rhomboid-like_sf"/>
</dbReference>
<reference evidence="10 11" key="1">
    <citation type="submission" date="2017-09" db="EMBL/GenBank/DDBJ databases">
        <authorList>
            <person name="Ehlers B."/>
            <person name="Leendertz F.H."/>
        </authorList>
    </citation>
    <scope>NUCLEOTIDE SEQUENCE [LARGE SCALE GENOMIC DNA]</scope>
    <source>
        <strain evidence="10 11">USBA 140</strain>
    </source>
</reference>
<feature type="domain" description="Peptidase S54 rhomboid" evidence="9">
    <location>
        <begin position="71"/>
        <end position="222"/>
    </location>
</feature>
<evidence type="ECO:0000256" key="4">
    <source>
        <dbReference type="ARBA" id="ARBA00022692"/>
    </source>
</evidence>
<gene>
    <name evidence="10" type="ORF">SAMN05421508_1047</name>
</gene>
<feature type="transmembrane region" description="Helical" evidence="8">
    <location>
        <begin position="15"/>
        <end position="32"/>
    </location>
</feature>
<dbReference type="GO" id="GO:0006508">
    <property type="term" value="P:proteolysis"/>
    <property type="evidence" value="ECO:0007669"/>
    <property type="project" value="UniProtKB-KW"/>
</dbReference>
<dbReference type="SUPFAM" id="SSF144091">
    <property type="entry name" value="Rhomboid-like"/>
    <property type="match status" value="1"/>
</dbReference>
<feature type="transmembrane region" description="Helical" evidence="8">
    <location>
        <begin position="110"/>
        <end position="127"/>
    </location>
</feature>
<evidence type="ECO:0000256" key="3">
    <source>
        <dbReference type="ARBA" id="ARBA00022519"/>
    </source>
</evidence>
<evidence type="ECO:0000256" key="6">
    <source>
        <dbReference type="ARBA" id="ARBA00023136"/>
    </source>
</evidence>
<keyword evidence="4 8" id="KW-0812">Transmembrane</keyword>
<dbReference type="Pfam" id="PF01694">
    <property type="entry name" value="Rhomboid"/>
    <property type="match status" value="1"/>
</dbReference>
<feature type="transmembrane region" description="Helical" evidence="8">
    <location>
        <begin position="44"/>
        <end position="61"/>
    </location>
</feature>
<keyword evidence="3" id="KW-0997">Cell inner membrane</keyword>
<dbReference type="PANTHER" id="PTHR43066:SF26">
    <property type="entry name" value="RHOMBOID PROTEASE GLPG"/>
    <property type="match status" value="1"/>
</dbReference>
<dbReference type="FunFam" id="1.20.1540.10:FF:000027">
    <property type="entry name" value="Rhomboid family intramembrane serine protease"/>
    <property type="match status" value="1"/>
</dbReference>
<organism evidence="10 11">
    <name type="scientific">Caenispirillum bisanense</name>
    <dbReference type="NCBI Taxonomy" id="414052"/>
    <lineage>
        <taxon>Bacteria</taxon>
        <taxon>Pseudomonadati</taxon>
        <taxon>Pseudomonadota</taxon>
        <taxon>Alphaproteobacteria</taxon>
        <taxon>Rhodospirillales</taxon>
        <taxon>Novispirillaceae</taxon>
        <taxon>Caenispirillum</taxon>
    </lineage>
</organism>
<protein>
    <submittedName>
        <fullName evidence="10">Membrane associated serine protease, rhomboid family</fullName>
    </submittedName>
</protein>
<feature type="transmembrane region" description="Helical" evidence="8">
    <location>
        <begin position="133"/>
        <end position="153"/>
    </location>
</feature>
<evidence type="ECO:0000256" key="1">
    <source>
        <dbReference type="ARBA" id="ARBA00004141"/>
    </source>
</evidence>
<dbReference type="InterPro" id="IPR022764">
    <property type="entry name" value="Peptidase_S54_rhomboid_dom"/>
</dbReference>
<keyword evidence="5 8" id="KW-1133">Transmembrane helix</keyword>
<feature type="transmembrane region" description="Helical" evidence="8">
    <location>
        <begin position="162"/>
        <end position="189"/>
    </location>
</feature>
<dbReference type="RefSeq" id="WP_097278986.1">
    <property type="nucleotide sequence ID" value="NZ_OCNJ01000004.1"/>
</dbReference>
<sequence>MLFLPIADDNPTRRTPFVTWTMMGLCIAVFLWQQSLGPMDQRAALYSYGVVPAVLFGIKSLPPELDVIPGWLSVVSSMFMHGGWLHLGGNMLYLWIFGNNVEDSMGHGRFLVFYLLCGALAALAQSVPAPESVIPMVGASGAIAGVLGAYLLLHPKANVKVFLWIIIIFRIINVPAMVVLGGWFVMQFISGASAPIDQGGVAFLAHIGGFVAGSVLILVFRQRGVPLFAGSRSRAFEVSRPPPLRRRTGSVPPVAPAEHHRRPRGPWDRY</sequence>
<proteinExistence type="predicted"/>
<evidence type="ECO:0000313" key="11">
    <source>
        <dbReference type="Proteomes" id="UP000219621"/>
    </source>
</evidence>
<evidence type="ECO:0000256" key="7">
    <source>
        <dbReference type="SAM" id="MobiDB-lite"/>
    </source>
</evidence>
<dbReference type="EMBL" id="OCNJ01000004">
    <property type="protein sequence ID" value="SOD94516.1"/>
    <property type="molecule type" value="Genomic_DNA"/>
</dbReference>
<dbReference type="PANTHER" id="PTHR43066">
    <property type="entry name" value="RHOMBOID-RELATED PROTEIN"/>
    <property type="match status" value="1"/>
</dbReference>
<comment type="subcellular location">
    <subcellularLocation>
        <location evidence="1">Membrane</location>
        <topology evidence="1">Multi-pass membrane protein</topology>
    </subcellularLocation>
</comment>
<keyword evidence="10" id="KW-0645">Protease</keyword>
<name>A0A286GH14_9PROT</name>
<evidence type="ECO:0000256" key="8">
    <source>
        <dbReference type="SAM" id="Phobius"/>
    </source>
</evidence>
<keyword evidence="10" id="KW-0378">Hydrolase</keyword>
<feature type="region of interest" description="Disordered" evidence="7">
    <location>
        <begin position="239"/>
        <end position="270"/>
    </location>
</feature>
<evidence type="ECO:0000256" key="2">
    <source>
        <dbReference type="ARBA" id="ARBA00022475"/>
    </source>
</evidence>
<dbReference type="AlphaFoldDB" id="A0A286GH14"/>
<dbReference type="GO" id="GO:0016020">
    <property type="term" value="C:membrane"/>
    <property type="evidence" value="ECO:0007669"/>
    <property type="project" value="UniProtKB-SubCell"/>
</dbReference>
<keyword evidence="2" id="KW-1003">Cell membrane</keyword>
<evidence type="ECO:0000256" key="5">
    <source>
        <dbReference type="ARBA" id="ARBA00022989"/>
    </source>
</evidence>